<dbReference type="InterPro" id="IPR050925">
    <property type="entry name" value="Rhomboid_protease_S54"/>
</dbReference>
<feature type="transmembrane region" description="Helical" evidence="7">
    <location>
        <begin position="288"/>
        <end position="307"/>
    </location>
</feature>
<keyword evidence="5 7" id="KW-1133">Transmembrane helix</keyword>
<dbReference type="PANTHER" id="PTHR43731">
    <property type="entry name" value="RHOMBOID PROTEASE"/>
    <property type="match status" value="1"/>
</dbReference>
<dbReference type="SUPFAM" id="SSF144091">
    <property type="entry name" value="Rhomboid-like"/>
    <property type="match status" value="1"/>
</dbReference>
<feature type="transmembrane region" description="Helical" evidence="7">
    <location>
        <begin position="262"/>
        <end position="282"/>
    </location>
</feature>
<comment type="caution">
    <text evidence="9">The sequence shown here is derived from an EMBL/GenBank/DDBJ whole genome shotgun (WGS) entry which is preliminary data.</text>
</comment>
<evidence type="ECO:0000256" key="2">
    <source>
        <dbReference type="ARBA" id="ARBA00009045"/>
    </source>
</evidence>
<dbReference type="Proteomes" id="UP000326903">
    <property type="component" value="Unassembled WGS sequence"/>
</dbReference>
<feature type="domain" description="Peptidase S54 rhomboid" evidence="8">
    <location>
        <begin position="223"/>
        <end position="358"/>
    </location>
</feature>
<evidence type="ECO:0000256" key="5">
    <source>
        <dbReference type="ARBA" id="ARBA00022989"/>
    </source>
</evidence>
<accession>A0A5J5IMW6</accession>
<keyword evidence="3 7" id="KW-0812">Transmembrane</keyword>
<evidence type="ECO:0000313" key="10">
    <source>
        <dbReference type="Proteomes" id="UP000326903"/>
    </source>
</evidence>
<dbReference type="Pfam" id="PF01694">
    <property type="entry name" value="Rhomboid"/>
    <property type="match status" value="1"/>
</dbReference>
<evidence type="ECO:0000259" key="8">
    <source>
        <dbReference type="Pfam" id="PF01694"/>
    </source>
</evidence>
<dbReference type="EMBL" id="VYQF01000001">
    <property type="protein sequence ID" value="KAA9040842.1"/>
    <property type="molecule type" value="Genomic_DNA"/>
</dbReference>
<proteinExistence type="inferred from homology"/>
<dbReference type="GO" id="GO:0006508">
    <property type="term" value="P:proteolysis"/>
    <property type="evidence" value="ECO:0007669"/>
    <property type="project" value="UniProtKB-KW"/>
</dbReference>
<keyword evidence="10" id="KW-1185">Reference proteome</keyword>
<feature type="transmembrane region" description="Helical" evidence="7">
    <location>
        <begin position="188"/>
        <end position="212"/>
    </location>
</feature>
<gene>
    <name evidence="9" type="ORF">FW778_02025</name>
</gene>
<evidence type="ECO:0000256" key="1">
    <source>
        <dbReference type="ARBA" id="ARBA00004141"/>
    </source>
</evidence>
<dbReference type="PANTHER" id="PTHR43731:SF14">
    <property type="entry name" value="PRESENILIN-ASSOCIATED RHOMBOID-LIKE PROTEIN, MITOCHONDRIAL"/>
    <property type="match status" value="1"/>
</dbReference>
<feature type="transmembrane region" description="Helical" evidence="7">
    <location>
        <begin position="342"/>
        <end position="360"/>
    </location>
</feature>
<evidence type="ECO:0000256" key="6">
    <source>
        <dbReference type="ARBA" id="ARBA00023136"/>
    </source>
</evidence>
<dbReference type="GO" id="GO:0016020">
    <property type="term" value="C:membrane"/>
    <property type="evidence" value="ECO:0007669"/>
    <property type="project" value="UniProtKB-SubCell"/>
</dbReference>
<keyword evidence="6 7" id="KW-0472">Membrane</keyword>
<dbReference type="Gene3D" id="1.20.1540.10">
    <property type="entry name" value="Rhomboid-like"/>
    <property type="match status" value="1"/>
</dbReference>
<dbReference type="InterPro" id="IPR022764">
    <property type="entry name" value="Peptidase_S54_rhomboid_dom"/>
</dbReference>
<name>A0A5J5IMW6_9BACT</name>
<protein>
    <submittedName>
        <fullName evidence="9">Rhomboid family intramembrane serine protease</fullName>
    </submittedName>
</protein>
<keyword evidence="4" id="KW-0378">Hydrolase</keyword>
<keyword evidence="9" id="KW-0645">Protease</keyword>
<feature type="transmembrane region" description="Helical" evidence="7">
    <location>
        <begin position="232"/>
        <end position="255"/>
    </location>
</feature>
<dbReference type="GO" id="GO:0004252">
    <property type="term" value="F:serine-type endopeptidase activity"/>
    <property type="evidence" value="ECO:0007669"/>
    <property type="project" value="InterPro"/>
</dbReference>
<evidence type="ECO:0000313" key="9">
    <source>
        <dbReference type="EMBL" id="KAA9040842.1"/>
    </source>
</evidence>
<organism evidence="9 10">
    <name type="scientific">Ginsengibacter hankyongi</name>
    <dbReference type="NCBI Taxonomy" id="2607284"/>
    <lineage>
        <taxon>Bacteria</taxon>
        <taxon>Pseudomonadati</taxon>
        <taxon>Bacteroidota</taxon>
        <taxon>Chitinophagia</taxon>
        <taxon>Chitinophagales</taxon>
        <taxon>Chitinophagaceae</taxon>
        <taxon>Ginsengibacter</taxon>
    </lineage>
</organism>
<evidence type="ECO:0000256" key="4">
    <source>
        <dbReference type="ARBA" id="ARBA00022801"/>
    </source>
</evidence>
<dbReference type="InterPro" id="IPR035952">
    <property type="entry name" value="Rhomboid-like_sf"/>
</dbReference>
<sequence>MKISIFKPVNRSYCFNHFNYQNNPTLMAFGFTPKDVELISLDGLTPQQFLALCVETAERMQWNIVYKSNAGIVAYTGKTLFRFSFKVTIVIEEGLATLTSESTGSEMYDMGRNKKTLLAFIDSMNSVKAITTPAMLDARYRELSPTLPPPQEDVLINPPPGGKFGGVLSIFTPREGYFITPVIININIAVYILMVVSGVSIMAPGTTSLIAWGANYTPLTLGGQWWRLITNTFVHVGLLHLLFNMYAFMFIGMLLEPLLGKLKFAVAYGLTGILASLCSLWWHDITVSAGASGAIFGMYGVFLAMLTTNFIEKSRRKPLLTSIGIFVVYNLAYGTKGNIDDAAHIGGLLSGICIGYLFYVALRKPAAAKLNYGILALVVVVCLTASVAIYKKIPNDIVTYEAKMKSFSEHEHQALAFFKLRYDATKEDSLAALTKNGIANWQEDIKIIHDISQLHIPARLKDQAGVLANYCNYRIATYELLYKRTRENTEQYDDSINYYNRQVSEILNSLNNPKEGK</sequence>
<comment type="similarity">
    <text evidence="2">Belongs to the peptidase S54 family.</text>
</comment>
<evidence type="ECO:0000256" key="3">
    <source>
        <dbReference type="ARBA" id="ARBA00022692"/>
    </source>
</evidence>
<evidence type="ECO:0000256" key="7">
    <source>
        <dbReference type="SAM" id="Phobius"/>
    </source>
</evidence>
<dbReference type="AlphaFoldDB" id="A0A5J5IMW6"/>
<reference evidence="9 10" key="1">
    <citation type="submission" date="2019-09" db="EMBL/GenBank/DDBJ databases">
        <title>Draft genome sequence of Ginsengibacter sp. BR5-29.</title>
        <authorList>
            <person name="Im W.-T."/>
        </authorList>
    </citation>
    <scope>NUCLEOTIDE SEQUENCE [LARGE SCALE GENOMIC DNA]</scope>
    <source>
        <strain evidence="9 10">BR5-29</strain>
    </source>
</reference>
<feature type="transmembrane region" description="Helical" evidence="7">
    <location>
        <begin position="372"/>
        <end position="390"/>
    </location>
</feature>
<comment type="subcellular location">
    <subcellularLocation>
        <location evidence="1">Membrane</location>
        <topology evidence="1">Multi-pass membrane protein</topology>
    </subcellularLocation>
</comment>